<dbReference type="Proteomes" id="UP000187203">
    <property type="component" value="Unassembled WGS sequence"/>
</dbReference>
<name>A0A1R3G230_9ROSI</name>
<proteinExistence type="predicted"/>
<protein>
    <submittedName>
        <fullName evidence="1">Polyketide synthase protein</fullName>
    </submittedName>
</protein>
<accession>A0A1R3G230</accession>
<keyword evidence="2" id="KW-1185">Reference proteome</keyword>
<evidence type="ECO:0000313" key="1">
    <source>
        <dbReference type="EMBL" id="OMO52151.1"/>
    </source>
</evidence>
<dbReference type="EMBL" id="AWUE01023911">
    <property type="protein sequence ID" value="OMO52151.1"/>
    <property type="molecule type" value="Genomic_DNA"/>
</dbReference>
<sequence length="130" mass="14947">MSQSLPANLPPRNILAQSTQRYISLLKTQLSIAYPTENLEHSSQLDRDPVLKLVVGLIIVISKRSCPSEEDCSQLLDEWLHFGLYELPLLHDCKEMVRDRSFLERLYQGGIVNFFPPVLALEELKEDYMS</sequence>
<reference evidence="2" key="1">
    <citation type="submission" date="2013-09" db="EMBL/GenBank/DDBJ databases">
        <title>Corchorus olitorius genome sequencing.</title>
        <authorList>
            <person name="Alam M."/>
            <person name="Haque M.S."/>
            <person name="Islam M.S."/>
            <person name="Emdad E.M."/>
            <person name="Islam M.M."/>
            <person name="Ahmed B."/>
            <person name="Halim A."/>
            <person name="Hossen Q.M.M."/>
            <person name="Hossain M.Z."/>
            <person name="Ahmed R."/>
            <person name="Khan M.M."/>
            <person name="Islam R."/>
            <person name="Rashid M.M."/>
            <person name="Khan S.A."/>
            <person name="Rahman M.S."/>
            <person name="Alam M."/>
            <person name="Yahiya A.S."/>
            <person name="Khan M.S."/>
            <person name="Azam M.S."/>
            <person name="Haque T."/>
            <person name="Lashkar M.Z.H."/>
            <person name="Akhand A.I."/>
            <person name="Morshed G."/>
            <person name="Roy S."/>
            <person name="Uddin K.S."/>
            <person name="Rabeya T."/>
            <person name="Hossain A.S."/>
            <person name="Chowdhury A."/>
            <person name="Snigdha A.R."/>
            <person name="Mortoza M.S."/>
            <person name="Matin S.A."/>
            <person name="Hoque S.M.E."/>
            <person name="Islam M.K."/>
            <person name="Roy D.K."/>
            <person name="Haider R."/>
            <person name="Moosa M.M."/>
            <person name="Elias S.M."/>
            <person name="Hasan A.M."/>
            <person name="Jahan S."/>
            <person name="Shafiuddin M."/>
            <person name="Mahmood N."/>
            <person name="Shommy N.S."/>
        </authorList>
    </citation>
    <scope>NUCLEOTIDE SEQUENCE [LARGE SCALE GENOMIC DNA]</scope>
    <source>
        <strain evidence="2">cv. O-4</strain>
    </source>
</reference>
<organism evidence="1 2">
    <name type="scientific">Corchorus olitorius</name>
    <dbReference type="NCBI Taxonomy" id="93759"/>
    <lineage>
        <taxon>Eukaryota</taxon>
        <taxon>Viridiplantae</taxon>
        <taxon>Streptophyta</taxon>
        <taxon>Embryophyta</taxon>
        <taxon>Tracheophyta</taxon>
        <taxon>Spermatophyta</taxon>
        <taxon>Magnoliopsida</taxon>
        <taxon>eudicotyledons</taxon>
        <taxon>Gunneridae</taxon>
        <taxon>Pentapetalae</taxon>
        <taxon>rosids</taxon>
        <taxon>malvids</taxon>
        <taxon>Malvales</taxon>
        <taxon>Malvaceae</taxon>
        <taxon>Grewioideae</taxon>
        <taxon>Apeibeae</taxon>
        <taxon>Corchorus</taxon>
    </lineage>
</organism>
<gene>
    <name evidence="1" type="ORF">COLO4_37384</name>
</gene>
<evidence type="ECO:0000313" key="2">
    <source>
        <dbReference type="Proteomes" id="UP000187203"/>
    </source>
</evidence>
<comment type="caution">
    <text evidence="1">The sequence shown here is derived from an EMBL/GenBank/DDBJ whole genome shotgun (WGS) entry which is preliminary data.</text>
</comment>
<dbReference type="AlphaFoldDB" id="A0A1R3G230"/>